<accession>A0ABX0YCF8</accession>
<sequence length="91" mass="10071">MTRIIIASQLSDLTNGRKSWTLTCSNAQQLLDGLWMGEPLLFSAIVQSEYRLKPFVSLVIDDIPYSDEERWQDIPLTADSTALIITAVAGG</sequence>
<dbReference type="SUPFAM" id="SSF54285">
    <property type="entry name" value="MoaD/ThiS"/>
    <property type="match status" value="1"/>
</dbReference>
<protein>
    <submittedName>
        <fullName evidence="1">MoaD/ThiS family protein</fullName>
    </submittedName>
</protein>
<comment type="caution">
    <text evidence="1">The sequence shown here is derived from an EMBL/GenBank/DDBJ whole genome shotgun (WGS) entry which is preliminary data.</text>
</comment>
<name>A0ABX0YCF8_9PSED</name>
<evidence type="ECO:0000313" key="2">
    <source>
        <dbReference type="Proteomes" id="UP000746535"/>
    </source>
</evidence>
<organism evidence="1 2">
    <name type="scientific">Pseudomonas quercus</name>
    <dbReference type="NCBI Taxonomy" id="2722792"/>
    <lineage>
        <taxon>Bacteria</taxon>
        <taxon>Pseudomonadati</taxon>
        <taxon>Pseudomonadota</taxon>
        <taxon>Gammaproteobacteria</taxon>
        <taxon>Pseudomonadales</taxon>
        <taxon>Pseudomonadaceae</taxon>
        <taxon>Pseudomonas</taxon>
    </lineage>
</organism>
<reference evidence="1 2" key="1">
    <citation type="submission" date="2020-03" db="EMBL/GenBank/DDBJ databases">
        <authorList>
            <person name="Wang L."/>
            <person name="He N."/>
            <person name="Li Y."/>
            <person name="Fang Y."/>
            <person name="Zhang F."/>
        </authorList>
    </citation>
    <scope>NUCLEOTIDE SEQUENCE [LARGE SCALE GENOMIC DNA]</scope>
    <source>
        <strain evidence="2">hsmgli-8</strain>
    </source>
</reference>
<dbReference type="InterPro" id="IPR012675">
    <property type="entry name" value="Beta-grasp_dom_sf"/>
</dbReference>
<dbReference type="InterPro" id="IPR016155">
    <property type="entry name" value="Mopterin_synth/thiamin_S_b"/>
</dbReference>
<evidence type="ECO:0000313" key="1">
    <source>
        <dbReference type="EMBL" id="NJP01078.1"/>
    </source>
</evidence>
<dbReference type="RefSeq" id="WP_168083651.1">
    <property type="nucleotide sequence ID" value="NZ_JAAVJI010000004.1"/>
</dbReference>
<dbReference type="Gene3D" id="3.10.20.30">
    <property type="match status" value="1"/>
</dbReference>
<proteinExistence type="predicted"/>
<dbReference type="EMBL" id="JAAVJI010000004">
    <property type="protein sequence ID" value="NJP01078.1"/>
    <property type="molecule type" value="Genomic_DNA"/>
</dbReference>
<gene>
    <name evidence="1" type="ORF">HBH25_09385</name>
</gene>
<dbReference type="Proteomes" id="UP000746535">
    <property type="component" value="Unassembled WGS sequence"/>
</dbReference>
<keyword evidence="2" id="KW-1185">Reference proteome</keyword>